<dbReference type="FunFam" id="3.40.50.720:FF:000084">
    <property type="entry name" value="Short-chain dehydrogenase reductase"/>
    <property type="match status" value="1"/>
</dbReference>
<dbReference type="InterPro" id="IPR036291">
    <property type="entry name" value="NAD(P)-bd_dom_sf"/>
</dbReference>
<dbReference type="EMBL" id="CADCVB010000008">
    <property type="protein sequence ID" value="CAA9407038.1"/>
    <property type="molecule type" value="Genomic_DNA"/>
</dbReference>
<dbReference type="Gene3D" id="3.40.50.720">
    <property type="entry name" value="NAD(P)-binding Rossmann-like Domain"/>
    <property type="match status" value="1"/>
</dbReference>
<evidence type="ECO:0000256" key="2">
    <source>
        <dbReference type="ARBA" id="ARBA00023002"/>
    </source>
</evidence>
<evidence type="ECO:0000313" key="4">
    <source>
        <dbReference type="EMBL" id="CAA9407038.1"/>
    </source>
</evidence>
<gene>
    <name evidence="4" type="ORF">AVDCRST_MAG78-161</name>
</gene>
<protein>
    <submittedName>
        <fullName evidence="4">3-oxoacyl-[acyl-carrier protein] reductase</fullName>
        <ecNumber evidence="4">1.1.1.100</ecNumber>
    </submittedName>
</protein>
<dbReference type="PROSITE" id="PS00061">
    <property type="entry name" value="ADH_SHORT"/>
    <property type="match status" value="1"/>
</dbReference>
<dbReference type="InterPro" id="IPR002347">
    <property type="entry name" value="SDR_fam"/>
</dbReference>
<evidence type="ECO:0000256" key="1">
    <source>
        <dbReference type="ARBA" id="ARBA00006484"/>
    </source>
</evidence>
<dbReference type="InterPro" id="IPR020904">
    <property type="entry name" value="Sc_DH/Rdtase_CS"/>
</dbReference>
<dbReference type="AlphaFoldDB" id="A0A6J4P5T0"/>
<dbReference type="Pfam" id="PF00106">
    <property type="entry name" value="adh_short"/>
    <property type="match status" value="1"/>
</dbReference>
<dbReference type="GO" id="GO:0004316">
    <property type="term" value="F:3-oxoacyl-[acyl-carrier-protein] reductase (NADPH) activity"/>
    <property type="evidence" value="ECO:0007669"/>
    <property type="project" value="UniProtKB-EC"/>
</dbReference>
<dbReference type="EC" id="1.1.1.100" evidence="4"/>
<comment type="similarity">
    <text evidence="1 3">Belongs to the short-chain dehydrogenases/reductases (SDR) family.</text>
</comment>
<sequence length="257" mass="26769">MSRFTNKTAIVTGAAGALGTSMVRRFAAEGANVVIGARREEQVTYLVEELGSDRVVFAELDVSNEQQWAEAVQTAEDTFGPVSILVNNAARAIVGTTESLTADEFREVIDTNLVGTFLGMRAVVPSMRRVGGGSIVNINSTAGLGVAAGLAAYGASKWGIRGLTKIAAKELARDNIRVNGVHPGIIETPLAYDPATGDLIVGVDNFAIPRLADVDEISTYVLFTASDDAAFSTGVEFIADGGMMLGVIEPAASDTAA</sequence>
<evidence type="ECO:0000256" key="3">
    <source>
        <dbReference type="RuleBase" id="RU000363"/>
    </source>
</evidence>
<dbReference type="PANTHER" id="PTHR43639:SF1">
    <property type="entry name" value="SHORT-CHAIN DEHYDROGENASE_REDUCTASE FAMILY PROTEIN"/>
    <property type="match status" value="1"/>
</dbReference>
<organism evidence="4">
    <name type="scientific">uncultured Rubrobacteraceae bacterium</name>
    <dbReference type="NCBI Taxonomy" id="349277"/>
    <lineage>
        <taxon>Bacteria</taxon>
        <taxon>Bacillati</taxon>
        <taxon>Actinomycetota</taxon>
        <taxon>Rubrobacteria</taxon>
        <taxon>Rubrobacterales</taxon>
        <taxon>Rubrobacteraceae</taxon>
        <taxon>environmental samples</taxon>
    </lineage>
</organism>
<dbReference type="SUPFAM" id="SSF51735">
    <property type="entry name" value="NAD(P)-binding Rossmann-fold domains"/>
    <property type="match status" value="1"/>
</dbReference>
<keyword evidence="2 4" id="KW-0560">Oxidoreductase</keyword>
<name>A0A6J4P5T0_9ACTN</name>
<dbReference type="PANTHER" id="PTHR43639">
    <property type="entry name" value="OXIDOREDUCTASE, SHORT-CHAIN DEHYDROGENASE/REDUCTASE FAMILY (AFU_ORTHOLOGUE AFUA_5G02870)"/>
    <property type="match status" value="1"/>
</dbReference>
<reference evidence="4" key="1">
    <citation type="submission" date="2020-02" db="EMBL/GenBank/DDBJ databases">
        <authorList>
            <person name="Meier V. D."/>
        </authorList>
    </citation>
    <scope>NUCLEOTIDE SEQUENCE</scope>
    <source>
        <strain evidence="4">AVDCRST_MAG78</strain>
    </source>
</reference>
<dbReference type="PRINTS" id="PR00081">
    <property type="entry name" value="GDHRDH"/>
</dbReference>
<proteinExistence type="inferred from homology"/>
<dbReference type="PRINTS" id="PR00080">
    <property type="entry name" value="SDRFAMILY"/>
</dbReference>
<accession>A0A6J4P5T0</accession>